<dbReference type="InterPro" id="IPR037066">
    <property type="entry name" value="Plug_dom_sf"/>
</dbReference>
<evidence type="ECO:0000256" key="1">
    <source>
        <dbReference type="ARBA" id="ARBA00004571"/>
    </source>
</evidence>
<evidence type="ECO:0000256" key="10">
    <source>
        <dbReference type="PROSITE-ProRule" id="PRU01360"/>
    </source>
</evidence>
<feature type="signal peptide" evidence="11">
    <location>
        <begin position="1"/>
        <end position="20"/>
    </location>
</feature>
<dbReference type="GO" id="GO:0009279">
    <property type="term" value="C:cell outer membrane"/>
    <property type="evidence" value="ECO:0007669"/>
    <property type="project" value="UniProtKB-SubCell"/>
</dbReference>
<name>A0A1G6JPZ3_9BACT</name>
<sequence length="727" mass="82733">MKRVWLVCLFLTILSNYAFADDSKNLEAVNVSATPIVEPTKQTEQTVFSGLEVTKQGMDLGGTQAQTSVYNAINILPDVSIENADSSGLYAEGTNVRIRGVRGYLGAMTVEGIPNYGGNPMGPRDYIYNMQNFKAIKVYESAMPASLGVGVGNRGGAIELVPLWPLKTTQFKMQQTYGSYELYENFFRFDSGNIDKTNTRFSVSYSYGIANKWRGPGEIGPRNNVNFMLDQPVGDVFDAKVFFNYNFVKQNLYRALTYAQIDDTNLDYNSSKTSVASKDINYFGYNHGDFQNTDFFSILTIKPTNIFDVVLKPYYSKENTHIWQGISPQNIVQKRTRDIDRKGIIAQFDLNVNHFKVSSGMQYEVSNMDIYSQNYAILGDNLSYRGYGVFATTGDTYIKSPFLQVAFEDQKFKAQAGIKYFRFNDSASQGYVTSKTAPYSLVRAPDLDRKERLYDIWLPNVGLSYKFSDEFELYANYGRNFIRPYAYMPLINLYNTNRQAFQKAHITLNDLFDGYNIERSDNIDLGARIRGSWFDLLPTFFYSKQKDLLTTVYDPRVKLNYQQNIGKATGYGFELAFNAYVNDYLTFFFNPSFTRLTYDNDISYQGSLIGCKDKQIVDVPKWLIKSGFIVNYDKWQFIPSVIYVGSRYADAGHTQEVASYATLNAQINYTLKNIYKMHELKLSLQLNNILNKKYIAVINSMDDALAGNTSFYPGEPFNASLTASLTF</sequence>
<dbReference type="PROSITE" id="PS52016">
    <property type="entry name" value="TONB_DEPENDENT_REC_3"/>
    <property type="match status" value="1"/>
</dbReference>
<keyword evidence="2 10" id="KW-0813">Transport</keyword>
<dbReference type="Gene3D" id="2.40.170.20">
    <property type="entry name" value="TonB-dependent receptor, beta-barrel domain"/>
    <property type="match status" value="1"/>
</dbReference>
<dbReference type="PANTHER" id="PTHR30069:SF29">
    <property type="entry name" value="HEMOGLOBIN AND HEMOGLOBIN-HAPTOGLOBIN-BINDING PROTEIN 1-RELATED"/>
    <property type="match status" value="1"/>
</dbReference>
<dbReference type="OrthoDB" id="593427at2"/>
<evidence type="ECO:0000256" key="4">
    <source>
        <dbReference type="ARBA" id="ARBA00022692"/>
    </source>
</evidence>
<dbReference type="Pfam" id="PF00593">
    <property type="entry name" value="TonB_dep_Rec_b-barrel"/>
    <property type="match status" value="1"/>
</dbReference>
<evidence type="ECO:0000313" key="14">
    <source>
        <dbReference type="Proteomes" id="UP000199411"/>
    </source>
</evidence>
<dbReference type="GO" id="GO:0015344">
    <property type="term" value="F:siderophore uptake transmembrane transporter activity"/>
    <property type="evidence" value="ECO:0007669"/>
    <property type="project" value="TreeGrafter"/>
</dbReference>
<keyword evidence="6" id="KW-0798">TonB box</keyword>
<dbReference type="InterPro" id="IPR000531">
    <property type="entry name" value="Beta-barrel_TonB"/>
</dbReference>
<keyword evidence="3 10" id="KW-1134">Transmembrane beta strand</keyword>
<proteinExistence type="inferred from homology"/>
<keyword evidence="7 10" id="KW-0472">Membrane</keyword>
<evidence type="ECO:0000259" key="12">
    <source>
        <dbReference type="Pfam" id="PF00593"/>
    </source>
</evidence>
<dbReference type="RefSeq" id="WP_092127890.1">
    <property type="nucleotide sequence ID" value="NZ_FMYU01000003.1"/>
</dbReference>
<dbReference type="AlphaFoldDB" id="A0A1G6JPZ3"/>
<keyword evidence="4 10" id="KW-0812">Transmembrane</keyword>
<dbReference type="PANTHER" id="PTHR30069">
    <property type="entry name" value="TONB-DEPENDENT OUTER MEMBRANE RECEPTOR"/>
    <property type="match status" value="1"/>
</dbReference>
<evidence type="ECO:0000256" key="5">
    <source>
        <dbReference type="ARBA" id="ARBA00022729"/>
    </source>
</evidence>
<organism evidence="13 14">
    <name type="scientific">Desulfurella multipotens</name>
    <dbReference type="NCBI Taxonomy" id="79269"/>
    <lineage>
        <taxon>Bacteria</taxon>
        <taxon>Pseudomonadati</taxon>
        <taxon>Campylobacterota</taxon>
        <taxon>Desulfurellia</taxon>
        <taxon>Desulfurellales</taxon>
        <taxon>Desulfurellaceae</taxon>
        <taxon>Desulfurella</taxon>
    </lineage>
</organism>
<dbReference type="Proteomes" id="UP000199411">
    <property type="component" value="Unassembled WGS sequence"/>
</dbReference>
<evidence type="ECO:0000256" key="8">
    <source>
        <dbReference type="ARBA" id="ARBA00023170"/>
    </source>
</evidence>
<keyword evidence="8" id="KW-0675">Receptor</keyword>
<feature type="chain" id="PRO_5011620236" evidence="11">
    <location>
        <begin position="21"/>
        <end position="727"/>
    </location>
</feature>
<keyword evidence="5 11" id="KW-0732">Signal</keyword>
<dbReference type="InterPro" id="IPR039426">
    <property type="entry name" value="TonB-dep_rcpt-like"/>
</dbReference>
<protein>
    <submittedName>
        <fullName evidence="13">Iron complex outermembrane recepter protein</fullName>
    </submittedName>
</protein>
<evidence type="ECO:0000256" key="7">
    <source>
        <dbReference type="ARBA" id="ARBA00023136"/>
    </source>
</evidence>
<dbReference type="EMBL" id="FMYU01000003">
    <property type="protein sequence ID" value="SDC20763.1"/>
    <property type="molecule type" value="Genomic_DNA"/>
</dbReference>
<evidence type="ECO:0000256" key="3">
    <source>
        <dbReference type="ARBA" id="ARBA00022452"/>
    </source>
</evidence>
<dbReference type="InterPro" id="IPR036942">
    <property type="entry name" value="Beta-barrel_TonB_sf"/>
</dbReference>
<evidence type="ECO:0000256" key="2">
    <source>
        <dbReference type="ARBA" id="ARBA00022448"/>
    </source>
</evidence>
<feature type="domain" description="TonB-dependent receptor-like beta-barrel" evidence="12">
    <location>
        <begin position="245"/>
        <end position="689"/>
    </location>
</feature>
<reference evidence="14" key="1">
    <citation type="submission" date="2016-10" db="EMBL/GenBank/DDBJ databases">
        <authorList>
            <person name="Varghese N."/>
            <person name="Submissions S."/>
        </authorList>
    </citation>
    <scope>NUCLEOTIDE SEQUENCE [LARGE SCALE GENOMIC DNA]</scope>
    <source>
        <strain evidence="14">DSM 8415</strain>
    </source>
</reference>
<comment type="subcellular location">
    <subcellularLocation>
        <location evidence="1 10">Cell outer membrane</location>
        <topology evidence="1 10">Multi-pass membrane protein</topology>
    </subcellularLocation>
</comment>
<evidence type="ECO:0000256" key="9">
    <source>
        <dbReference type="ARBA" id="ARBA00023237"/>
    </source>
</evidence>
<comment type="similarity">
    <text evidence="10">Belongs to the TonB-dependent receptor family.</text>
</comment>
<evidence type="ECO:0000256" key="6">
    <source>
        <dbReference type="ARBA" id="ARBA00023077"/>
    </source>
</evidence>
<keyword evidence="14" id="KW-1185">Reference proteome</keyword>
<gene>
    <name evidence="13" type="ORF">SAMN05660835_00452</name>
</gene>
<dbReference type="Gene3D" id="2.170.130.10">
    <property type="entry name" value="TonB-dependent receptor, plug domain"/>
    <property type="match status" value="1"/>
</dbReference>
<keyword evidence="9 10" id="KW-0998">Cell outer membrane</keyword>
<dbReference type="SUPFAM" id="SSF56935">
    <property type="entry name" value="Porins"/>
    <property type="match status" value="1"/>
</dbReference>
<accession>A0A1G6JPZ3</accession>
<evidence type="ECO:0000313" key="13">
    <source>
        <dbReference type="EMBL" id="SDC20763.1"/>
    </source>
</evidence>
<dbReference type="GO" id="GO:0044718">
    <property type="term" value="P:siderophore transmembrane transport"/>
    <property type="evidence" value="ECO:0007669"/>
    <property type="project" value="TreeGrafter"/>
</dbReference>
<evidence type="ECO:0000256" key="11">
    <source>
        <dbReference type="SAM" id="SignalP"/>
    </source>
</evidence>